<dbReference type="AlphaFoldDB" id="A0ABD3EZF1"/>
<comment type="subcellular location">
    <subcellularLocation>
        <location evidence="1">Host cell</location>
    </subcellularLocation>
    <subcellularLocation>
        <location evidence="2">Secreted</location>
    </subcellularLocation>
</comment>
<sequence length="183" mass="20648">MVKLFCAIVDEVKCVLEVDINEGVRISALWDAIKQKKENDLKDVDPDRLQLFLAKTKLDAWLDLAAAKFVTIDETSEAPVMPGESGDSQGFEEMNPSLALKDPKYFGENFESGEDEIHVLVVVPTIKPPRKRHKLKEEMSMRDLWRFSGAGAQRTTAWCTSFENVSPETTSVQATTIRFRAVR</sequence>
<accession>A0ABD3EZF1</accession>
<evidence type="ECO:0000256" key="2">
    <source>
        <dbReference type="ARBA" id="ARBA00004613"/>
    </source>
</evidence>
<gene>
    <name evidence="5" type="ORF">V7S43_016357</name>
</gene>
<proteinExistence type="predicted"/>
<evidence type="ECO:0000313" key="5">
    <source>
        <dbReference type="EMBL" id="KAL3658721.1"/>
    </source>
</evidence>
<evidence type="ECO:0000256" key="3">
    <source>
        <dbReference type="ARBA" id="ARBA00022525"/>
    </source>
</evidence>
<keyword evidence="3" id="KW-0964">Secreted</keyword>
<name>A0ABD3EZF1_9STRA</name>
<evidence type="ECO:0000256" key="1">
    <source>
        <dbReference type="ARBA" id="ARBA00004340"/>
    </source>
</evidence>
<organism evidence="5 6">
    <name type="scientific">Phytophthora oleae</name>
    <dbReference type="NCBI Taxonomy" id="2107226"/>
    <lineage>
        <taxon>Eukaryota</taxon>
        <taxon>Sar</taxon>
        <taxon>Stramenopiles</taxon>
        <taxon>Oomycota</taxon>
        <taxon>Peronosporomycetes</taxon>
        <taxon>Peronosporales</taxon>
        <taxon>Peronosporaceae</taxon>
        <taxon>Phytophthora</taxon>
    </lineage>
</organism>
<feature type="domain" description="Crinkler effector protein N-terminal" evidence="4">
    <location>
        <begin position="2"/>
        <end position="122"/>
    </location>
</feature>
<protein>
    <recommendedName>
        <fullName evidence="4">Crinkler effector protein N-terminal domain-containing protein</fullName>
    </recommendedName>
</protein>
<dbReference type="InterPro" id="IPR045379">
    <property type="entry name" value="Crinkler_N"/>
</dbReference>
<evidence type="ECO:0000313" key="6">
    <source>
        <dbReference type="Proteomes" id="UP001632037"/>
    </source>
</evidence>
<comment type="caution">
    <text evidence="5">The sequence shown here is derived from an EMBL/GenBank/DDBJ whole genome shotgun (WGS) entry which is preliminary data.</text>
</comment>
<dbReference type="GO" id="GO:0043657">
    <property type="term" value="C:host cell"/>
    <property type="evidence" value="ECO:0007669"/>
    <property type="project" value="UniProtKB-SubCell"/>
</dbReference>
<reference evidence="5 6" key="1">
    <citation type="submission" date="2024-09" db="EMBL/GenBank/DDBJ databases">
        <title>Genome sequencing and assembly of Phytophthora oleae, isolate VK10A, causative agent of rot of olive drupes.</title>
        <authorList>
            <person name="Conti Taguali S."/>
            <person name="Riolo M."/>
            <person name="La Spada F."/>
            <person name="Cacciola S.O."/>
            <person name="Dionisio G."/>
        </authorList>
    </citation>
    <scope>NUCLEOTIDE SEQUENCE [LARGE SCALE GENOMIC DNA]</scope>
    <source>
        <strain evidence="5 6">VK10A</strain>
    </source>
</reference>
<dbReference type="Proteomes" id="UP001632037">
    <property type="component" value="Unassembled WGS sequence"/>
</dbReference>
<dbReference type="Pfam" id="PF20147">
    <property type="entry name" value="Crinkler"/>
    <property type="match status" value="1"/>
</dbReference>
<keyword evidence="6" id="KW-1185">Reference proteome</keyword>
<dbReference type="EMBL" id="JBIMZQ010000052">
    <property type="protein sequence ID" value="KAL3658721.1"/>
    <property type="molecule type" value="Genomic_DNA"/>
</dbReference>
<dbReference type="GO" id="GO:0005576">
    <property type="term" value="C:extracellular region"/>
    <property type="evidence" value="ECO:0007669"/>
    <property type="project" value="UniProtKB-SubCell"/>
</dbReference>
<evidence type="ECO:0000259" key="4">
    <source>
        <dbReference type="Pfam" id="PF20147"/>
    </source>
</evidence>